<feature type="region of interest" description="Disordered" evidence="1">
    <location>
        <begin position="1"/>
        <end position="44"/>
    </location>
</feature>
<reference evidence="2 3" key="1">
    <citation type="journal article" date="2019" name="Commun. Biol.">
        <title>The bagworm genome reveals a unique fibroin gene that provides high tensile strength.</title>
        <authorList>
            <person name="Kono N."/>
            <person name="Nakamura H."/>
            <person name="Ohtoshi R."/>
            <person name="Tomita M."/>
            <person name="Numata K."/>
            <person name="Arakawa K."/>
        </authorList>
    </citation>
    <scope>NUCLEOTIDE SEQUENCE [LARGE SCALE GENOMIC DNA]</scope>
</reference>
<organism evidence="2 3">
    <name type="scientific">Eumeta variegata</name>
    <name type="common">Bagworm moth</name>
    <name type="synonym">Eumeta japonica</name>
    <dbReference type="NCBI Taxonomy" id="151549"/>
    <lineage>
        <taxon>Eukaryota</taxon>
        <taxon>Metazoa</taxon>
        <taxon>Ecdysozoa</taxon>
        <taxon>Arthropoda</taxon>
        <taxon>Hexapoda</taxon>
        <taxon>Insecta</taxon>
        <taxon>Pterygota</taxon>
        <taxon>Neoptera</taxon>
        <taxon>Endopterygota</taxon>
        <taxon>Lepidoptera</taxon>
        <taxon>Glossata</taxon>
        <taxon>Ditrysia</taxon>
        <taxon>Tineoidea</taxon>
        <taxon>Psychidae</taxon>
        <taxon>Oiketicinae</taxon>
        <taxon>Eumeta</taxon>
    </lineage>
</organism>
<dbReference type="EMBL" id="BGZK01000712">
    <property type="protein sequence ID" value="GBP57254.1"/>
    <property type="molecule type" value="Genomic_DNA"/>
</dbReference>
<name>A0A4C1X4I2_EUMVA</name>
<evidence type="ECO:0000313" key="2">
    <source>
        <dbReference type="EMBL" id="GBP57254.1"/>
    </source>
</evidence>
<dbReference type="AlphaFoldDB" id="A0A4C1X4I2"/>
<proteinExistence type="predicted"/>
<comment type="caution">
    <text evidence="2">The sequence shown here is derived from an EMBL/GenBank/DDBJ whole genome shotgun (WGS) entry which is preliminary data.</text>
</comment>
<accession>A0A4C1X4I2</accession>
<sequence>MASPEFPSNIYQQKNERPAGDGTSNVWKLPPSQPREQSTNCRRVATHHRADSGYVNRRFLARLRLRRKRSAVERPAAGARAAQTWPACQIGAGAFLARYPCLSEARL</sequence>
<evidence type="ECO:0000313" key="3">
    <source>
        <dbReference type="Proteomes" id="UP000299102"/>
    </source>
</evidence>
<evidence type="ECO:0000256" key="1">
    <source>
        <dbReference type="SAM" id="MobiDB-lite"/>
    </source>
</evidence>
<protein>
    <submittedName>
        <fullName evidence="2">Uncharacterized protein</fullName>
    </submittedName>
</protein>
<gene>
    <name evidence="2" type="ORF">EVAR_44071_1</name>
</gene>
<dbReference type="Proteomes" id="UP000299102">
    <property type="component" value="Unassembled WGS sequence"/>
</dbReference>
<keyword evidence="3" id="KW-1185">Reference proteome</keyword>